<dbReference type="Gene3D" id="2.130.10.10">
    <property type="entry name" value="YVTN repeat-like/Quinoprotein amine dehydrogenase"/>
    <property type="match status" value="2"/>
</dbReference>
<dbReference type="PROSITE" id="PS50222">
    <property type="entry name" value="EF_HAND_2"/>
    <property type="match status" value="1"/>
</dbReference>
<proteinExistence type="predicted"/>
<dbReference type="SMART" id="SM01026">
    <property type="entry name" value="Beach"/>
    <property type="match status" value="1"/>
</dbReference>
<keyword evidence="1" id="KW-0853">WD repeat</keyword>
<dbReference type="SUPFAM" id="SSF49899">
    <property type="entry name" value="Concanavalin A-like lectins/glucanases"/>
    <property type="match status" value="1"/>
</dbReference>
<dbReference type="eggNOG" id="KOG1787">
    <property type="taxonomic scope" value="Eukaryota"/>
</dbReference>
<protein>
    <recommendedName>
        <fullName evidence="10">Calmodulin</fullName>
    </recommendedName>
</protein>
<feature type="region of interest" description="Disordered" evidence="4">
    <location>
        <begin position="506"/>
        <end position="537"/>
    </location>
</feature>
<dbReference type="CDD" id="cd00051">
    <property type="entry name" value="EFh"/>
    <property type="match status" value="1"/>
</dbReference>
<evidence type="ECO:0000256" key="5">
    <source>
        <dbReference type="SAM" id="Phobius"/>
    </source>
</evidence>
<dbReference type="SUPFAM" id="SSF50978">
    <property type="entry name" value="WD40 repeat-like"/>
    <property type="match status" value="1"/>
</dbReference>
<dbReference type="SMART" id="SM00320">
    <property type="entry name" value="WD40"/>
    <property type="match status" value="5"/>
</dbReference>
<dbReference type="Pfam" id="PF13499">
    <property type="entry name" value="EF-hand_7"/>
    <property type="match status" value="1"/>
</dbReference>
<evidence type="ECO:0008006" key="10">
    <source>
        <dbReference type="Google" id="ProtNLM"/>
    </source>
</evidence>
<feature type="compositionally biased region" description="Basic and acidic residues" evidence="4">
    <location>
        <begin position="522"/>
        <end position="537"/>
    </location>
</feature>
<evidence type="ECO:0000313" key="9">
    <source>
        <dbReference type="EMBL" id="OUS49527.1"/>
    </source>
</evidence>
<gene>
    <name evidence="9" type="ORF">BE221DRAFT_87862</name>
</gene>
<dbReference type="InterPro" id="IPR002048">
    <property type="entry name" value="EF_hand_dom"/>
</dbReference>
<dbReference type="InterPro" id="IPR016024">
    <property type="entry name" value="ARM-type_fold"/>
</dbReference>
<evidence type="ECO:0000259" key="6">
    <source>
        <dbReference type="PROSITE" id="PS50197"/>
    </source>
</evidence>
<feature type="domain" description="EF-hand" evidence="7">
    <location>
        <begin position="447"/>
        <end position="482"/>
    </location>
</feature>
<evidence type="ECO:0000259" key="8">
    <source>
        <dbReference type="PROSITE" id="PS51783"/>
    </source>
</evidence>
<dbReference type="InterPro" id="IPR036322">
    <property type="entry name" value="WD40_repeat_dom_sf"/>
</dbReference>
<dbReference type="SUPFAM" id="SSF81837">
    <property type="entry name" value="BEACH domain"/>
    <property type="match status" value="1"/>
</dbReference>
<feature type="compositionally biased region" description="Polar residues" evidence="4">
    <location>
        <begin position="507"/>
        <end position="518"/>
    </location>
</feature>
<dbReference type="InterPro" id="IPR011993">
    <property type="entry name" value="PH-like_dom_sf"/>
</dbReference>
<keyword evidence="3" id="KW-0106">Calcium</keyword>
<evidence type="ECO:0000256" key="2">
    <source>
        <dbReference type="ARBA" id="ARBA00022737"/>
    </source>
</evidence>
<dbReference type="PROSITE" id="PS51783">
    <property type="entry name" value="PH_BEACH"/>
    <property type="match status" value="1"/>
</dbReference>
<dbReference type="Pfam" id="PF15787">
    <property type="entry name" value="DUF4704"/>
    <property type="match status" value="2"/>
</dbReference>
<sequence length="3466" mass="380363">MMGGPFKLPTTDANELENEAAKKRVKKGAIERVKGWVAKALPKEHLDDGACVIDVSEIQCGDPSCAPIDTVVRIIYRDGCGTAYGIPCEVEEVEEIDVDERAPPMEIVEDWYNGTPTTWPPEPEVPDPGPVPTDELRFAIGTRVQCRIGPGEDGWAGGAVVAHWYRGSTWPTGQYAPYQIQLDLNALIGVQTEENVPMRDEKENRGTANAVDPAVMRRTPDDSAAAESDAEAVKEMTRVLQTSLSPRAARLIAKGFVDLGIKEPGDLRAVVAKRSLGMIGIELAAAIFNVALCMSLFSLAVIVHYSGYEILLPTFLNYVAGFCVLVGAAIFAVEAAAHLIILGVYVYSTVRFETSNLKKFVSAVRRIGDEDHVVGGFTQPLSSLKRATTLVHVVNILTQLRDALHSEAELIDLKHKGTLHNLAAYFEYSNAQSKYGFKPEDYGIEPKEAMSLAALFSEWDTDGSGTLSSTELKYLLNALGHDTVNEMEVNMAMRVLDKDETGEVNFSEFQTNNPTSSTRLPLPREEPRERPDDEDHCVTSEASCVPSVVHATFDEHADEELIFLWSVASGAGVEDGRVDALCAFFDAFAEAYAGWEPKLDVSSHAVDVGCSRAHPGEVTAAALETVANLPATLERALIGSLDAGARERRHRMLGIEIFRGLEVIAKSPHNRVFMEQLEASKTLASACKACSQHLLTMSAAADSAPGAVRNEAEVMMNALQRIISSVVNVIACFVDDSWALRSFNESGALLGVLEVLRVEKIVATRSLGDSRFIAIDIQCAASVCISRVMDKDVAIQRSLAAAGGLDMFFKGVFPRDVDVDAGLLASCLMSLEMSVSVLKGSESHIERATGMGMFDQLTRLIRRANELSEDHDDAARTKSPVSVIFGARGCKSTLDSALFSDDTVDESEVLGEVFRTLMQVVECNMDDDEDSGRASQEAREILLQYTLGSVVESCSSVYSQFADEVSCLRIRLYAINFLSRCLDLDASIIHALRKVRLWDILLDVDTFGAIPSVINESDDAAHYDEGVSMLRRRVQTQTAALLLKVCRISANTSDCVAECNVLIGIVTSRAMQPSIVVRFCRVLELLLLDSSHSTSKALSEIEAPGRLAGALSAQLKCWGGDEVSDVEQEGARPVSVAIGSTLSALSACLNGPDVLAVSALNNDGVPDLILNELLWARSTRDFAISATISLIGRRVHGPSTHVTSAQREAWTTLIRRFIQALPRARSSDLELLTGMMSGLRQMLNNPNGSGAGLRDWISAEDGADFVQIVALCDGDAGEQVALDVIGTVRAFISDSFSAAATFEVAVGYDTFMDAIQCARGTNTLSKPLFDALMSFAIDGEYHLERASRDIALRNSKALAILLSFFTRLDATDELRDEFIAALRLMLSSSVTSKATADAAGVLDFLIQLYSTDDTRRQAVLELIGYCSTFSLSTKHVRRVFEVLQGESVGTDDKMQILRILQNSAKRYGPSTFFDFTGPGCGIHVNKNLILSSRNGYTVSMWFRIEKFPDSGAPIPLFTMMSGSGNGILAEVQAHRLTLGIRGSVGVVETVSIDFNLLENEWTFFTLVHLPVRMSQPIVRVFIGADMVAQSKLRFPVKSTESFSHCRIASVTFDTSLKDPHVKVAPFFGQLGSTHIFDDAISQPAIAIIHALGSEYAGRFKSTESQTERILAAVGMSAIEARDTRDYLAEHCILNINAITEGGRMSQLLDLHGSNEYDMIGGAKVCVTRSARDVVHCLGGVQVVLPIFSEVVKHVEESRRAELVCEGICLLISLLDGNRLNQFTLTSIDGYALIANLLRENASTLLSPDLLTALDRLRRAAGIENESVSARVVLDLHLWSMADAKTQKAHGEYLASLASQHAEGLRFHLPTSDLIDALELSPGESGSSRRRMLLDVLKILVMSAHVQVVEETVETIVSVIEDCADEDVVGDVLRWLVNCMQPGESLQAAFYQSFTRHGGPLLVLSPLSRSSKRVRSFALLWLATLMPPLETPMSASSHLSAAFGAAAGALTATLGAKLTPTTGQDFEIGFFTAIANALEQFPLDIAESRPALFELLLGGQALPAEKVAEKLEISRSSSLRAAAGRLFSKVQRQSDPLRDKGLNEVGVPGIVNAGAAGVLLRLMNVCDDPEMRLSVLELLLQLVEGASVNAQAVLGQRGWQAWILPILRDDGDPIRSEERSMGCRLITALLAHSVLRTEDGHRHVSNTLGVIDILIKRGVLADDSNLALALLTDLLSLVIPSRSSANDQEDWSEVNSVESPICRRNLAKLLPIFDSIISDTASASAMLGVPNAASDVKAIDRLSWKFYDSLWNLLDIISPPGQALESAEEIKDTAKNANIAQKLHRRARSMMRDLPFSANREDDFDSIHSVEALREGCQGMGFKLALLYVRAGSLEGLESMMNKCTGLLPSFLAPFTVDSDAKSMDTTLMSNRAHLFIADLIRFVELGKASEDEDMRARVNIVSNLVRLSCEVGRFLLSDCESIEQSAHLDGRDLISEQKVAAAAVNEVKEARKVKELRAKVSENFLAERTRDEQRQVQAETALLETRKSKVTPVSERERARRAMQRLTFDERCDMLDRRWSSILHGLQGERGAWALGSSDATIHWKLDKSEDSAMRRARLKRDYSFTQYADNQKGGEQISIAEVEDIQSVRLAGMGRKWNSMSADKELTEADDITDELAAKLAVDKEHAMHNKSKVIFSSGAILVTLTHTVPGKLNVSRDAIVFAADRTHESAKGHRKHFWRWSLSDIEQVHHMRYRLQHRAFEIHCSDRTSAFFAFDSKRAARYAASRVASAAGAVLMNRRAKAEAAERAKELWRRRLLSTFDYIMALNVFAGRTLHDLSQYPVFPWVLRDYDAESIDLNDVSVYRDLSKPVGALNDERLRSFVERFNSLLDDPDTPPFHYGSHYSSSPIVLYFLLRLEPFTKLARSLQGDRFDRADRLFHSIAETFKGCTESMADVKELIPEFYYSSEFLANSNDLRLGVRQDGARVSDVVLPAWAKGSRHEFTRIMREALESEYVSQNLHKWIDLIFGHAQRGEAAVERFNVFYYLTYEGAVDLDALEDEDQRKAIETQIINFGQTPTQIFRRPHTERSCCPPSEHIVSRSPESLSFATAVMPHTQSQTVVCIRSYGSSIATVTRDGFVSTYRLRTPGVNCTTGNMHGAAPYALDSESATVKRIDEFGSDSLATSQTVNIAIDGKLLLSVGHWDRSMRIFDVDEGRESQRISAHRDVTTCLATCERGNSRSWNESAQQMRQLIVVTGSRDTTLAVWEITVPQGGWGLSKGLSRVIKAEPRLICFGHDEAITCVDVCSKLNLAVSASVDGTLILHDIRDGRIVRALERPSNEAVPSSVALLSRSSLVVCACGSSGALSVHDVNGATLARTNNRHDAFESFRVTRDERHILTGNRRGDITVRTTHDLSVRSQINVANVGIAFMETVGRDECLLVGLVDGRTCFWAPALADRERTSM</sequence>
<dbReference type="Pfam" id="PF02138">
    <property type="entry name" value="Beach"/>
    <property type="match status" value="1"/>
</dbReference>
<dbReference type="Pfam" id="PF20425">
    <property type="entry name" value="Neurobeachin"/>
    <property type="match status" value="1"/>
</dbReference>
<dbReference type="SUPFAM" id="SSF47473">
    <property type="entry name" value="EF-hand"/>
    <property type="match status" value="1"/>
</dbReference>
<evidence type="ECO:0000256" key="3">
    <source>
        <dbReference type="ARBA" id="ARBA00022837"/>
    </source>
</evidence>
<keyword evidence="5" id="KW-0472">Membrane</keyword>
<dbReference type="PANTHER" id="PTHR13743:SF112">
    <property type="entry name" value="BEACH DOMAIN-CONTAINING PROTEIN"/>
    <property type="match status" value="1"/>
</dbReference>
<dbReference type="InterPro" id="IPR001680">
    <property type="entry name" value="WD40_rpt"/>
</dbReference>
<dbReference type="PROSITE" id="PS00018">
    <property type="entry name" value="EF_HAND_1"/>
    <property type="match status" value="2"/>
</dbReference>
<reference evidence="9" key="1">
    <citation type="submission" date="2017-04" db="EMBL/GenBank/DDBJ databases">
        <title>Population genomics of picophytoplankton unveils novel chromosome hypervariability.</title>
        <authorList>
            <consortium name="DOE Joint Genome Institute"/>
            <person name="Blanc-Mathieu R."/>
            <person name="Krasovec M."/>
            <person name="Hebrard M."/>
            <person name="Yau S."/>
            <person name="Desgranges E."/>
            <person name="Martin J."/>
            <person name="Schackwitz W."/>
            <person name="Kuo A."/>
            <person name="Salin G."/>
            <person name="Donnadieu C."/>
            <person name="Desdevises Y."/>
            <person name="Sanchez-Ferandin S."/>
            <person name="Moreau H."/>
            <person name="Rivals E."/>
            <person name="Grigoriev I.V."/>
            <person name="Grimsley N."/>
            <person name="Eyre-Walker A."/>
            <person name="Piganeau G."/>
        </authorList>
    </citation>
    <scope>NUCLEOTIDE SEQUENCE [LARGE SCALE GENOMIC DNA]</scope>
    <source>
        <strain evidence="9">RCC 1115</strain>
    </source>
</reference>
<organism evidence="9">
    <name type="scientific">Ostreococcus tauri</name>
    <name type="common">Marine green alga</name>
    <dbReference type="NCBI Taxonomy" id="70448"/>
    <lineage>
        <taxon>Eukaryota</taxon>
        <taxon>Viridiplantae</taxon>
        <taxon>Chlorophyta</taxon>
        <taxon>Mamiellophyceae</taxon>
        <taxon>Mamiellales</taxon>
        <taxon>Bathycoccaceae</taxon>
        <taxon>Ostreococcus</taxon>
    </lineage>
</organism>
<feature type="domain" description="BEACH-type PH" evidence="8">
    <location>
        <begin position="2690"/>
        <end position="2790"/>
    </location>
</feature>
<dbReference type="SUPFAM" id="SSF50729">
    <property type="entry name" value="PH domain-like"/>
    <property type="match status" value="1"/>
</dbReference>
<evidence type="ECO:0000256" key="1">
    <source>
        <dbReference type="ARBA" id="ARBA00022574"/>
    </source>
</evidence>
<dbReference type="InterPro" id="IPR046851">
    <property type="entry name" value="NBCH_WD40"/>
</dbReference>
<keyword evidence="5" id="KW-0812">Transmembrane</keyword>
<dbReference type="InterPro" id="IPR013320">
    <property type="entry name" value="ConA-like_dom_sf"/>
</dbReference>
<feature type="domain" description="BEACH" evidence="6">
    <location>
        <begin position="2799"/>
        <end position="3090"/>
    </location>
</feature>
<dbReference type="InterPro" id="IPR015943">
    <property type="entry name" value="WD40/YVTN_repeat-like_dom_sf"/>
</dbReference>
<keyword evidence="5" id="KW-1133">Transmembrane helix</keyword>
<dbReference type="InterPro" id="IPR031570">
    <property type="entry name" value="NBEA/BDCP_DUF4704"/>
</dbReference>
<dbReference type="InterPro" id="IPR036372">
    <property type="entry name" value="BEACH_dom_sf"/>
</dbReference>
<dbReference type="EMBL" id="KZ155771">
    <property type="protein sequence ID" value="OUS49527.1"/>
    <property type="molecule type" value="Genomic_DNA"/>
</dbReference>
<dbReference type="SUPFAM" id="SSF48371">
    <property type="entry name" value="ARM repeat"/>
    <property type="match status" value="2"/>
</dbReference>
<dbReference type="InterPro" id="IPR000409">
    <property type="entry name" value="BEACH_dom"/>
</dbReference>
<dbReference type="CDD" id="cd06071">
    <property type="entry name" value="Beach"/>
    <property type="match status" value="1"/>
</dbReference>
<dbReference type="InterPro" id="IPR023362">
    <property type="entry name" value="PH-BEACH_dom"/>
</dbReference>
<dbReference type="Gene3D" id="1.10.1540.10">
    <property type="entry name" value="BEACH domain"/>
    <property type="match status" value="1"/>
</dbReference>
<dbReference type="FunFam" id="1.10.1540.10:FF:000001">
    <property type="entry name" value="neurobeachin isoform X1"/>
    <property type="match status" value="1"/>
</dbReference>
<name>A0A1Y5ILI5_OSTTA</name>
<accession>A0A1Y5ILI5</accession>
<dbReference type="PROSITE" id="PS50197">
    <property type="entry name" value="BEACH"/>
    <property type="match status" value="1"/>
</dbReference>
<dbReference type="Gene3D" id="1.10.238.10">
    <property type="entry name" value="EF-hand"/>
    <property type="match status" value="1"/>
</dbReference>
<dbReference type="InterPro" id="IPR046852">
    <property type="entry name" value="Neurobeachin_a-sol"/>
</dbReference>
<dbReference type="Pfam" id="PF14844">
    <property type="entry name" value="PH_BEACH"/>
    <property type="match status" value="1"/>
</dbReference>
<feature type="transmembrane region" description="Helical" evidence="5">
    <location>
        <begin position="315"/>
        <end position="348"/>
    </location>
</feature>
<dbReference type="Gene3D" id="2.30.29.30">
    <property type="entry name" value="Pleckstrin-homology domain (PH domain)/Phosphotyrosine-binding domain (PTB)"/>
    <property type="match status" value="1"/>
</dbReference>
<feature type="transmembrane region" description="Helical" evidence="5">
    <location>
        <begin position="283"/>
        <end position="303"/>
    </location>
</feature>
<keyword evidence="2" id="KW-0677">Repeat</keyword>
<dbReference type="Proteomes" id="UP000195557">
    <property type="component" value="Unassembled WGS sequence"/>
</dbReference>
<dbReference type="InterPro" id="IPR011992">
    <property type="entry name" value="EF-hand-dom_pair"/>
</dbReference>
<evidence type="ECO:0000259" key="7">
    <source>
        <dbReference type="PROSITE" id="PS50222"/>
    </source>
</evidence>
<dbReference type="InterPro" id="IPR050865">
    <property type="entry name" value="BEACH_Domain"/>
</dbReference>
<dbReference type="InterPro" id="IPR018247">
    <property type="entry name" value="EF_Hand_1_Ca_BS"/>
</dbReference>
<dbReference type="Pfam" id="PF20426">
    <property type="entry name" value="NBCH_WD40"/>
    <property type="match status" value="1"/>
</dbReference>
<dbReference type="GO" id="GO:0005509">
    <property type="term" value="F:calcium ion binding"/>
    <property type="evidence" value="ECO:0007669"/>
    <property type="project" value="InterPro"/>
</dbReference>
<evidence type="ECO:0000256" key="4">
    <source>
        <dbReference type="SAM" id="MobiDB-lite"/>
    </source>
</evidence>
<dbReference type="SMART" id="SM00054">
    <property type="entry name" value="EFh"/>
    <property type="match status" value="2"/>
</dbReference>
<dbReference type="PANTHER" id="PTHR13743">
    <property type="entry name" value="BEIGE/BEACH-RELATED"/>
    <property type="match status" value="1"/>
</dbReference>